<dbReference type="GO" id="GO:0005524">
    <property type="term" value="F:ATP binding"/>
    <property type="evidence" value="ECO:0007669"/>
    <property type="project" value="UniProtKB-KW"/>
</dbReference>
<evidence type="ECO:0000256" key="6">
    <source>
        <dbReference type="ARBA" id="ARBA00022777"/>
    </source>
</evidence>
<evidence type="ECO:0000256" key="10">
    <source>
        <dbReference type="RuleBase" id="RU363066"/>
    </source>
</evidence>
<dbReference type="EC" id="2.7.1.12" evidence="3 10"/>
<dbReference type="AlphaFoldDB" id="A0A1S1WWB2"/>
<dbReference type="PANTHER" id="PTHR43442:SF3">
    <property type="entry name" value="GLUCONOKINASE-RELATED"/>
    <property type="match status" value="1"/>
</dbReference>
<evidence type="ECO:0000256" key="4">
    <source>
        <dbReference type="ARBA" id="ARBA00022679"/>
    </source>
</evidence>
<dbReference type="SUPFAM" id="SSF52540">
    <property type="entry name" value="P-loop containing nucleoside triphosphate hydrolases"/>
    <property type="match status" value="1"/>
</dbReference>
<keyword evidence="4 10" id="KW-0808">Transferase</keyword>
<proteinExistence type="inferred from homology"/>
<dbReference type="Gene3D" id="3.40.50.300">
    <property type="entry name" value="P-loop containing nucleotide triphosphate hydrolases"/>
    <property type="match status" value="1"/>
</dbReference>
<evidence type="ECO:0000313" key="11">
    <source>
        <dbReference type="EMBL" id="OHX11492.1"/>
    </source>
</evidence>
<evidence type="ECO:0000256" key="8">
    <source>
        <dbReference type="ARBA" id="ARBA00023064"/>
    </source>
</evidence>
<dbReference type="CDD" id="cd02021">
    <property type="entry name" value="GntK"/>
    <property type="match status" value="1"/>
</dbReference>
<dbReference type="STRING" id="1903179.BI347_17655"/>
<protein>
    <recommendedName>
        <fullName evidence="3 10">Gluconokinase</fullName>
        <ecNumber evidence="3 10">2.7.1.12</ecNumber>
    </recommendedName>
</protein>
<dbReference type="GO" id="GO:0019521">
    <property type="term" value="P:D-gluconate metabolic process"/>
    <property type="evidence" value="ECO:0007669"/>
    <property type="project" value="UniProtKB-KW"/>
</dbReference>
<dbReference type="InterPro" id="IPR027417">
    <property type="entry name" value="P-loop_NTPase"/>
</dbReference>
<organism evidence="11 13">
    <name type="scientific">Chromobacterium sphagni</name>
    <dbReference type="NCBI Taxonomy" id="1903179"/>
    <lineage>
        <taxon>Bacteria</taxon>
        <taxon>Pseudomonadati</taxon>
        <taxon>Pseudomonadota</taxon>
        <taxon>Betaproteobacteria</taxon>
        <taxon>Neisseriales</taxon>
        <taxon>Chromobacteriaceae</taxon>
        <taxon>Chromobacterium</taxon>
    </lineage>
</organism>
<dbReference type="Proteomes" id="UP000180280">
    <property type="component" value="Unassembled WGS sequence"/>
</dbReference>
<gene>
    <name evidence="12" type="ORF">BI344_20440</name>
    <name evidence="11" type="ORF">BI347_17655</name>
</gene>
<dbReference type="GO" id="GO:0046316">
    <property type="term" value="F:gluconokinase activity"/>
    <property type="evidence" value="ECO:0007669"/>
    <property type="project" value="UniProtKB-EC"/>
</dbReference>
<keyword evidence="6 10" id="KW-0418">Kinase</keyword>
<dbReference type="PANTHER" id="PTHR43442">
    <property type="entry name" value="GLUCONOKINASE-RELATED"/>
    <property type="match status" value="1"/>
</dbReference>
<dbReference type="NCBIfam" id="TIGR01313">
    <property type="entry name" value="therm_gnt_kin"/>
    <property type="match status" value="1"/>
</dbReference>
<evidence type="ECO:0000256" key="7">
    <source>
        <dbReference type="ARBA" id="ARBA00022840"/>
    </source>
</evidence>
<evidence type="ECO:0000313" key="13">
    <source>
        <dbReference type="Proteomes" id="UP000180088"/>
    </source>
</evidence>
<comment type="pathway">
    <text evidence="1">Carbohydrate acid metabolism.</text>
</comment>
<name>A0A1S1WWB2_9NEIS</name>
<dbReference type="EMBL" id="MKCT01000062">
    <property type="protein sequence ID" value="OHX17775.1"/>
    <property type="molecule type" value="Genomic_DNA"/>
</dbReference>
<dbReference type="RefSeq" id="WP_071114422.1">
    <property type="nucleotide sequence ID" value="NZ_MKCS01000002.1"/>
</dbReference>
<keyword evidence="14" id="KW-1185">Reference proteome</keyword>
<sequence>MKYDNIVVMGVAGCGKSSVGRMLAEALHASFIEGDSFHPQGNIARMSAGIPLDDSNRADWLASLAERLRQGRAGKERMVLACSALKKRYRDILRGAAPGLLFVHLHGDKALIAQRMQERSAHFMPTSLLDSQFHDLETPGPDERAIHCDISQPPAALLQQILQALA</sequence>
<keyword evidence="5 10" id="KW-0547">Nucleotide-binding</keyword>
<dbReference type="EMBL" id="MKCS01000002">
    <property type="protein sequence ID" value="OHX11492.1"/>
    <property type="molecule type" value="Genomic_DNA"/>
</dbReference>
<dbReference type="InterPro" id="IPR006001">
    <property type="entry name" value="Therm_gnt_kin"/>
</dbReference>
<evidence type="ECO:0000256" key="1">
    <source>
        <dbReference type="ARBA" id="ARBA00004761"/>
    </source>
</evidence>
<dbReference type="Proteomes" id="UP000180088">
    <property type="component" value="Unassembled WGS sequence"/>
</dbReference>
<evidence type="ECO:0000256" key="5">
    <source>
        <dbReference type="ARBA" id="ARBA00022741"/>
    </source>
</evidence>
<evidence type="ECO:0000256" key="2">
    <source>
        <dbReference type="ARBA" id="ARBA00008420"/>
    </source>
</evidence>
<dbReference type="Pfam" id="PF13671">
    <property type="entry name" value="AAA_33"/>
    <property type="match status" value="1"/>
</dbReference>
<comment type="similarity">
    <text evidence="2 10">Belongs to the gluconokinase GntK/GntV family.</text>
</comment>
<comment type="caution">
    <text evidence="11">The sequence shown here is derived from an EMBL/GenBank/DDBJ whole genome shotgun (WGS) entry which is preliminary data.</text>
</comment>
<evidence type="ECO:0000313" key="14">
    <source>
        <dbReference type="Proteomes" id="UP000180280"/>
    </source>
</evidence>
<comment type="catalytic activity">
    <reaction evidence="9 10">
        <text>D-gluconate + ATP = 6-phospho-D-gluconate + ADP + H(+)</text>
        <dbReference type="Rhea" id="RHEA:19433"/>
        <dbReference type="ChEBI" id="CHEBI:15378"/>
        <dbReference type="ChEBI" id="CHEBI:18391"/>
        <dbReference type="ChEBI" id="CHEBI:30616"/>
        <dbReference type="ChEBI" id="CHEBI:58759"/>
        <dbReference type="ChEBI" id="CHEBI:456216"/>
        <dbReference type="EC" id="2.7.1.12"/>
    </reaction>
</comment>
<dbReference type="GO" id="GO:0005737">
    <property type="term" value="C:cytoplasm"/>
    <property type="evidence" value="ECO:0007669"/>
    <property type="project" value="TreeGrafter"/>
</dbReference>
<accession>A0A1S1WWB2</accession>
<dbReference type="FunFam" id="3.40.50.300:FF:000522">
    <property type="entry name" value="Gluconokinase"/>
    <property type="match status" value="1"/>
</dbReference>
<dbReference type="OrthoDB" id="9795716at2"/>
<evidence type="ECO:0000256" key="3">
    <source>
        <dbReference type="ARBA" id="ARBA00012054"/>
    </source>
</evidence>
<keyword evidence="8" id="KW-0311">Gluconate utilization</keyword>
<evidence type="ECO:0000313" key="12">
    <source>
        <dbReference type="EMBL" id="OHX17775.1"/>
    </source>
</evidence>
<evidence type="ECO:0000256" key="9">
    <source>
        <dbReference type="ARBA" id="ARBA00048090"/>
    </source>
</evidence>
<keyword evidence="7 10" id="KW-0067">ATP-binding</keyword>
<reference evidence="13 14" key="1">
    <citation type="submission" date="2016-09" db="EMBL/GenBank/DDBJ databases">
        <title>Chromobacterium muskegensis sp. nov., an insecticidal bacterium isolated from Sphagnum bogs.</title>
        <authorList>
            <person name="Sparks M.E."/>
            <person name="Blackburn M.B."/>
            <person name="Gundersen-Rindal D.E."/>
            <person name="Mitchell A."/>
            <person name="Farrar R."/>
            <person name="Kuhar D."/>
        </authorList>
    </citation>
    <scope>NUCLEOTIDE SEQUENCE [LARGE SCALE GENOMIC DNA]</scope>
    <source>
        <strain evidence="12 14">14B-1</strain>
        <strain evidence="11 13">37-2</strain>
    </source>
</reference>